<dbReference type="STRING" id="1458426.SMCB_1757"/>
<dbReference type="Pfam" id="PF14338">
    <property type="entry name" value="Mrr_N"/>
    <property type="match status" value="1"/>
</dbReference>
<dbReference type="SUPFAM" id="SSF52980">
    <property type="entry name" value="Restriction endonuclease-like"/>
    <property type="match status" value="1"/>
</dbReference>
<sequence length="303" mass="33690">MPIPDYQSCMLPLLKHLSDGSEHTLRDAEEHLAEHFKLTPTERAELLPSGQQGVFKNRIGWARTYLKKAALLESPKRGVFKITDRGTKILLSSPSKIDTKFLEQFPEFLDFRDPTKSLNGAETQSELPQSRTTPEESIELAHQSLRDQLAAELLTRILGCSPMFFEQLVVELLVKMGYGGSRRDAGERIGQTGDGGIDGIIKEDRLGLDTIFIQAKRWQGSVGRPEIQKFVGALQGQRAQKGVFITTSSYTAEAADYASRIDTKVVLIDGRQLAALMIDFDVGVAPAATFIVKRIDSDYFEES</sequence>
<evidence type="ECO:0000313" key="5">
    <source>
        <dbReference type="Proteomes" id="UP000066014"/>
    </source>
</evidence>
<dbReference type="GO" id="GO:0015666">
    <property type="term" value="F:restriction endodeoxyribonuclease activity"/>
    <property type="evidence" value="ECO:0007669"/>
    <property type="project" value="TreeGrafter"/>
</dbReference>
<keyword evidence="4" id="KW-0255">Endonuclease</keyword>
<dbReference type="PANTHER" id="PTHR30015">
    <property type="entry name" value="MRR RESTRICTION SYSTEM PROTEIN"/>
    <property type="match status" value="1"/>
</dbReference>
<protein>
    <submittedName>
        <fullName evidence="4">Restriction endonuclease</fullName>
    </submittedName>
</protein>
<keyword evidence="4" id="KW-0540">Nuclease</keyword>
<dbReference type="GO" id="GO:0003677">
    <property type="term" value="F:DNA binding"/>
    <property type="evidence" value="ECO:0007669"/>
    <property type="project" value="InterPro"/>
</dbReference>
<evidence type="ECO:0000259" key="3">
    <source>
        <dbReference type="Pfam" id="PF14338"/>
    </source>
</evidence>
<dbReference type="AlphaFoldDB" id="A0A060NRJ6"/>
<feature type="domain" description="Restriction system protein Mrr-like N-terminal" evidence="3">
    <location>
        <begin position="6"/>
        <end position="90"/>
    </location>
</feature>
<evidence type="ECO:0000256" key="1">
    <source>
        <dbReference type="SAM" id="MobiDB-lite"/>
    </source>
</evidence>
<dbReference type="PANTHER" id="PTHR30015:SF7">
    <property type="entry name" value="TYPE IV METHYL-DIRECTED RESTRICTION ENZYME ECOKMRR"/>
    <property type="match status" value="1"/>
</dbReference>
<dbReference type="GO" id="GO:0009307">
    <property type="term" value="P:DNA restriction-modification system"/>
    <property type="evidence" value="ECO:0007669"/>
    <property type="project" value="InterPro"/>
</dbReference>
<dbReference type="KEGG" id="cbab:SMCB_1757"/>
<dbReference type="OrthoDB" id="9781481at2"/>
<dbReference type="InterPro" id="IPR011335">
    <property type="entry name" value="Restrct_endonuc-II-like"/>
</dbReference>
<dbReference type="InterPro" id="IPR025745">
    <property type="entry name" value="Mrr-like_N_dom"/>
</dbReference>
<dbReference type="InterPro" id="IPR011856">
    <property type="entry name" value="tRNA_endonuc-like_dom_sf"/>
</dbReference>
<accession>A0A060NRJ6</accession>
<gene>
    <name evidence="4" type="ORF">SMCB_1757</name>
</gene>
<dbReference type="InterPro" id="IPR007560">
    <property type="entry name" value="Restrct_endonuc_IV_Mrr"/>
</dbReference>
<keyword evidence="4" id="KW-0378">Hydrolase</keyword>
<feature type="region of interest" description="Disordered" evidence="1">
    <location>
        <begin position="117"/>
        <end position="136"/>
    </location>
</feature>
<proteinExistence type="predicted"/>
<dbReference type="HOGENOM" id="CLU_063822_2_0_4"/>
<reference evidence="4 5" key="1">
    <citation type="journal article" date="2014" name="Nat. Commun.">
        <title>Physiological and genomic features of highly alkaliphilic hydrogen-utilizing Betaproteobacteria from a continental serpentinizing site.</title>
        <authorList>
            <person name="Suzuki S."/>
            <person name="Kuenen J.G."/>
            <person name="Schipper K."/>
            <person name="van der Velde S."/>
            <person name="Ishii S."/>
            <person name="Wu A."/>
            <person name="Sorokin D.Y."/>
            <person name="Tenney A."/>
            <person name="Meng X.Y."/>
            <person name="Morrill P.L."/>
            <person name="Kamagata Y."/>
            <person name="Muyzer G."/>
            <person name="Nealson K.H."/>
        </authorList>
    </citation>
    <scope>NUCLEOTIDE SEQUENCE [LARGE SCALE GENOMIC DNA]</scope>
    <source>
        <strain evidence="4 5">B1</strain>
    </source>
</reference>
<name>A0A060NRJ6_9BURK</name>
<dbReference type="Pfam" id="PF04471">
    <property type="entry name" value="Mrr_cat"/>
    <property type="match status" value="1"/>
</dbReference>
<evidence type="ECO:0000259" key="2">
    <source>
        <dbReference type="Pfam" id="PF04471"/>
    </source>
</evidence>
<dbReference type="EMBL" id="AP014569">
    <property type="protein sequence ID" value="BAO83985.1"/>
    <property type="molecule type" value="Genomic_DNA"/>
</dbReference>
<organism evidence="4 5">
    <name type="scientific">Serpentinimonas maccroryi</name>
    <dbReference type="NCBI Taxonomy" id="1458426"/>
    <lineage>
        <taxon>Bacteria</taxon>
        <taxon>Pseudomonadati</taxon>
        <taxon>Pseudomonadota</taxon>
        <taxon>Betaproteobacteria</taxon>
        <taxon>Burkholderiales</taxon>
        <taxon>Comamonadaceae</taxon>
        <taxon>Serpentinimonas</taxon>
    </lineage>
</organism>
<dbReference type="Gene3D" id="3.40.1350.10">
    <property type="match status" value="1"/>
</dbReference>
<evidence type="ECO:0000313" key="4">
    <source>
        <dbReference type="EMBL" id="BAO83985.1"/>
    </source>
</evidence>
<keyword evidence="5" id="KW-1185">Reference proteome</keyword>
<feature type="domain" description="Restriction endonuclease type IV Mrr" evidence="2">
    <location>
        <begin position="159"/>
        <end position="277"/>
    </location>
</feature>
<dbReference type="InterPro" id="IPR052906">
    <property type="entry name" value="Type_IV_Methyl-Rstrct_Enzyme"/>
</dbReference>
<feature type="compositionally biased region" description="Polar residues" evidence="1">
    <location>
        <begin position="117"/>
        <end position="132"/>
    </location>
</feature>
<dbReference type="REBASE" id="87186">
    <property type="entry name" value="SmcB1MrrP"/>
</dbReference>
<dbReference type="Proteomes" id="UP000066014">
    <property type="component" value="Chromosome"/>
</dbReference>